<evidence type="ECO:0000256" key="1">
    <source>
        <dbReference type="SAM" id="Phobius"/>
    </source>
</evidence>
<evidence type="ECO:0000313" key="2">
    <source>
        <dbReference type="EMBL" id="OZI30948.1"/>
    </source>
</evidence>
<name>A0A261S0T1_9BORD</name>
<proteinExistence type="predicted"/>
<protein>
    <recommendedName>
        <fullName evidence="4">DKNYY family protein</fullName>
    </recommendedName>
</protein>
<gene>
    <name evidence="2" type="ORF">CAL29_23620</name>
</gene>
<dbReference type="Pfam" id="PF13644">
    <property type="entry name" value="DKNYY"/>
    <property type="match status" value="1"/>
</dbReference>
<dbReference type="AlphaFoldDB" id="A0A261S0T1"/>
<dbReference type="EMBL" id="NEVM01000005">
    <property type="protein sequence ID" value="OZI30948.1"/>
    <property type="molecule type" value="Genomic_DNA"/>
</dbReference>
<feature type="transmembrane region" description="Helical" evidence="1">
    <location>
        <begin position="47"/>
        <end position="67"/>
    </location>
</feature>
<accession>A0A261S0T1</accession>
<dbReference type="RefSeq" id="WP_094855366.1">
    <property type="nucleotide sequence ID" value="NZ_NEVM01000005.1"/>
</dbReference>
<feature type="transmembrane region" description="Helical" evidence="1">
    <location>
        <begin position="6"/>
        <end position="26"/>
    </location>
</feature>
<comment type="caution">
    <text evidence="2">The sequence shown here is derived from an EMBL/GenBank/DDBJ whole genome shotgun (WGS) entry which is preliminary data.</text>
</comment>
<keyword evidence="1" id="KW-0812">Transmembrane</keyword>
<evidence type="ECO:0008006" key="4">
    <source>
        <dbReference type="Google" id="ProtNLM"/>
    </source>
</evidence>
<sequence length="508" mass="56648">MTAMTLLKLPIVVCLLALLALLLLLVKRSRMSRGQEGSAAGRAGIKPWLLAPAFLAVAAAFTVSILLSRSTGQDAASNGESLGPGIYARYQGRIYMNIGGQGEYLLPDADAASFGPFPDHELDSRNIGRDRNAVYCGSQAIVQLRPEQVRFVGHGYVSDGNRAWYCTWEKDNASYHWWQDILNSRDEDSPEKPRFRDYVLVPLEPVHAADLKIVNAAYAQDGVHAYYEGRLIAGADGASLQTVKVTSGQDHPEGYTDDHYVRDGRHVYFDGVPLPEAHPAAFLAFMPDSDQWNTRYGLDKATGQFYAGATPFPAKVDGVDSSALHLLVADRDRANHELFYNASGIWFWDYQDQALKRGCAYPFAGTPTMLSSGIWIDGRNAFFSRTIDDWRNGRNDKSLAARKTQLWMLPDAELTKVADLPGKNGHVRGTLWKGGAQLYFAPSIGQNYFLHDALYLVRNEEGLKRDLLTDHYYVTIFKSEDVERLDSSDSTVVCRMSSDYPSMWAFWK</sequence>
<dbReference type="Proteomes" id="UP000216020">
    <property type="component" value="Unassembled WGS sequence"/>
</dbReference>
<organism evidence="2 3">
    <name type="scientific">Bordetella genomosp. 10</name>
    <dbReference type="NCBI Taxonomy" id="1416804"/>
    <lineage>
        <taxon>Bacteria</taxon>
        <taxon>Pseudomonadati</taxon>
        <taxon>Pseudomonadota</taxon>
        <taxon>Betaproteobacteria</taxon>
        <taxon>Burkholderiales</taxon>
        <taxon>Alcaligenaceae</taxon>
        <taxon>Bordetella</taxon>
    </lineage>
</organism>
<keyword evidence="1" id="KW-0472">Membrane</keyword>
<dbReference type="OrthoDB" id="8647779at2"/>
<keyword evidence="3" id="KW-1185">Reference proteome</keyword>
<reference evidence="3" key="1">
    <citation type="submission" date="2017-05" db="EMBL/GenBank/DDBJ databases">
        <title>Complete and WGS of Bordetella genogroups.</title>
        <authorList>
            <person name="Spilker T."/>
            <person name="Lipuma J."/>
        </authorList>
    </citation>
    <scope>NUCLEOTIDE SEQUENCE [LARGE SCALE GENOMIC DNA]</scope>
    <source>
        <strain evidence="3">AU16122</strain>
    </source>
</reference>
<dbReference type="InterPro" id="IPR027375">
    <property type="entry name" value="DKNYY"/>
</dbReference>
<keyword evidence="1" id="KW-1133">Transmembrane helix</keyword>
<evidence type="ECO:0000313" key="3">
    <source>
        <dbReference type="Proteomes" id="UP000216020"/>
    </source>
</evidence>